<keyword evidence="3 9" id="KW-0479">Metal-binding</keyword>
<dbReference type="OrthoDB" id="9809679at2"/>
<dbReference type="GO" id="GO:0046872">
    <property type="term" value="F:metal ion binding"/>
    <property type="evidence" value="ECO:0007669"/>
    <property type="project" value="UniProtKB-KW"/>
</dbReference>
<gene>
    <name evidence="11" type="ORF">SAMN04487960_10350</name>
</gene>
<evidence type="ECO:0000256" key="1">
    <source>
        <dbReference type="ARBA" id="ARBA00007352"/>
    </source>
</evidence>
<evidence type="ECO:0000256" key="7">
    <source>
        <dbReference type="ARBA" id="ARBA00023014"/>
    </source>
</evidence>
<keyword evidence="4 9" id="KW-0547">Nucleotide-binding</keyword>
<evidence type="ECO:0000256" key="4">
    <source>
        <dbReference type="ARBA" id="ARBA00022741"/>
    </source>
</evidence>
<dbReference type="AlphaFoldDB" id="A0A1H2UAE3"/>
<dbReference type="PANTHER" id="PTHR42961:SF2">
    <property type="entry name" value="IRON-SULFUR PROTEIN NUBPL"/>
    <property type="match status" value="1"/>
</dbReference>
<dbReference type="PANTHER" id="PTHR42961">
    <property type="entry name" value="IRON-SULFUR PROTEIN NUBPL"/>
    <property type="match status" value="1"/>
</dbReference>
<dbReference type="InterPro" id="IPR044304">
    <property type="entry name" value="NUBPL-like"/>
</dbReference>
<evidence type="ECO:0000256" key="9">
    <source>
        <dbReference type="HAMAP-Rule" id="MF_02040"/>
    </source>
</evidence>
<dbReference type="InterPro" id="IPR033756">
    <property type="entry name" value="YlxH/NBP35"/>
</dbReference>
<dbReference type="CDD" id="cd02037">
    <property type="entry name" value="Mrp_NBP35"/>
    <property type="match status" value="1"/>
</dbReference>
<dbReference type="Pfam" id="PF10609">
    <property type="entry name" value="ParA"/>
    <property type="match status" value="1"/>
</dbReference>
<dbReference type="GO" id="GO:0051539">
    <property type="term" value="F:4 iron, 4 sulfur cluster binding"/>
    <property type="evidence" value="ECO:0007669"/>
    <property type="project" value="TreeGrafter"/>
</dbReference>
<dbReference type="Pfam" id="PF01883">
    <property type="entry name" value="FeS_assembly_P"/>
    <property type="match status" value="1"/>
</dbReference>
<dbReference type="InterPro" id="IPR019591">
    <property type="entry name" value="Mrp/NBP35_ATP-bd"/>
</dbReference>
<evidence type="ECO:0000313" key="12">
    <source>
        <dbReference type="Proteomes" id="UP000199675"/>
    </source>
</evidence>
<dbReference type="NCBIfam" id="NF008669">
    <property type="entry name" value="PRK11670.1"/>
    <property type="match status" value="1"/>
</dbReference>
<dbReference type="EMBL" id="FNNE01000003">
    <property type="protein sequence ID" value="SDW53152.1"/>
    <property type="molecule type" value="Genomic_DNA"/>
</dbReference>
<keyword evidence="5 9" id="KW-0067">ATP-binding</keyword>
<evidence type="ECO:0000313" key="11">
    <source>
        <dbReference type="EMBL" id="SDW53152.1"/>
    </source>
</evidence>
<organism evidence="11 12">
    <name type="scientific">Marinobacter mobilis</name>
    <dbReference type="NCBI Taxonomy" id="488533"/>
    <lineage>
        <taxon>Bacteria</taxon>
        <taxon>Pseudomonadati</taxon>
        <taxon>Pseudomonadota</taxon>
        <taxon>Gammaproteobacteria</taxon>
        <taxon>Pseudomonadales</taxon>
        <taxon>Marinobacteraceae</taxon>
        <taxon>Marinobacter</taxon>
    </lineage>
</organism>
<dbReference type="FunFam" id="3.40.50.300:FF:000418">
    <property type="entry name" value="Iron-sulfur cluster carrier protein"/>
    <property type="match status" value="1"/>
</dbReference>
<dbReference type="GO" id="GO:0005829">
    <property type="term" value="C:cytosol"/>
    <property type="evidence" value="ECO:0007669"/>
    <property type="project" value="TreeGrafter"/>
</dbReference>
<comment type="function">
    <text evidence="9">Binds and transfers iron-sulfur (Fe-S) clusters to target apoproteins. Can hydrolyze ATP.</text>
</comment>
<sequence>MTEISREALEAAIREYKDPYLERDLYDLDAVKSVTVEDNGNVAVAVELPYASEGIAGALRQLVGNAVEFVDGVNDVSVTVTQRIRAHQAQRDLQSIAGVKNIIAVASGKGGVGKSTTAVNLALALSQEGARVGILDADIYGPSIGMMLGIKEGTRPDTRENKYFLPVQAHGLQAISMAFLVTDKTPMVWRGPMVSGAVQQLLTQTLWDELDYLIVDMPPGTGDIQLTLAQKVPVTGAVIVTTPQDIALLDCKKGIEMFRKVDIPVLGVVENMSVHICSNCGHEEPLFGHGGGERVAEEYSTLLLGQLPLHMTIREQTDSGNPSVAAEPDSEVARRYRDIARRVSANLSQREANLSAPIPSISISDD</sequence>
<dbReference type="Gene3D" id="3.40.50.300">
    <property type="entry name" value="P-loop containing nucleotide triphosphate hydrolases"/>
    <property type="match status" value="1"/>
</dbReference>
<comment type="similarity">
    <text evidence="1">In the N-terminal section; belongs to the MIP18 family.</text>
</comment>
<keyword evidence="12" id="KW-1185">Reference proteome</keyword>
<dbReference type="GO" id="GO:0016226">
    <property type="term" value="P:iron-sulfur cluster assembly"/>
    <property type="evidence" value="ECO:0007669"/>
    <property type="project" value="InterPro"/>
</dbReference>
<evidence type="ECO:0000259" key="10">
    <source>
        <dbReference type="Pfam" id="PF01883"/>
    </source>
</evidence>
<keyword evidence="6 9" id="KW-0408">Iron</keyword>
<dbReference type="SUPFAM" id="SSF52540">
    <property type="entry name" value="P-loop containing nucleoside triphosphate hydrolases"/>
    <property type="match status" value="1"/>
</dbReference>
<feature type="binding site" evidence="9">
    <location>
        <begin position="108"/>
        <end position="115"/>
    </location>
    <ligand>
        <name>ATP</name>
        <dbReference type="ChEBI" id="CHEBI:30616"/>
    </ligand>
</feature>
<evidence type="ECO:0000256" key="8">
    <source>
        <dbReference type="ARBA" id="ARBA00024036"/>
    </source>
</evidence>
<keyword evidence="7 9" id="KW-0411">Iron-sulfur</keyword>
<keyword evidence="9" id="KW-0378">Hydrolase</keyword>
<comment type="similarity">
    <text evidence="8 9">Belongs to the Mrp/NBP35 ATP-binding proteins family.</text>
</comment>
<dbReference type="SUPFAM" id="SSF117916">
    <property type="entry name" value="Fe-S cluster assembly (FSCA) domain-like"/>
    <property type="match status" value="1"/>
</dbReference>
<dbReference type="InterPro" id="IPR027417">
    <property type="entry name" value="P-loop_NTPase"/>
</dbReference>
<evidence type="ECO:0000256" key="2">
    <source>
        <dbReference type="ARBA" id="ARBA00008205"/>
    </source>
</evidence>
<comment type="similarity">
    <text evidence="2">In the C-terminal section; belongs to the Mrp/NBP35 ATP-binding proteins family.</text>
</comment>
<proteinExistence type="inferred from homology"/>
<dbReference type="HAMAP" id="MF_02040">
    <property type="entry name" value="Mrp_NBP35"/>
    <property type="match status" value="1"/>
</dbReference>
<dbReference type="GO" id="GO:0016887">
    <property type="term" value="F:ATP hydrolysis activity"/>
    <property type="evidence" value="ECO:0007669"/>
    <property type="project" value="UniProtKB-UniRule"/>
</dbReference>
<dbReference type="Gene3D" id="3.30.300.130">
    <property type="entry name" value="Fe-S cluster assembly (FSCA)"/>
    <property type="match status" value="1"/>
</dbReference>
<dbReference type="InterPro" id="IPR002744">
    <property type="entry name" value="MIP18-like"/>
</dbReference>
<feature type="domain" description="MIP18 family-like" evidence="10">
    <location>
        <begin position="6"/>
        <end position="80"/>
    </location>
</feature>
<accession>A0A1H2UAE3</accession>
<protein>
    <recommendedName>
        <fullName evidence="9">Iron-sulfur cluster carrier protein</fullName>
    </recommendedName>
</protein>
<dbReference type="RefSeq" id="WP_091812238.1">
    <property type="nucleotide sequence ID" value="NZ_FNNE01000003.1"/>
</dbReference>
<dbReference type="InterPro" id="IPR000808">
    <property type="entry name" value="Mrp-like_CS"/>
</dbReference>
<dbReference type="STRING" id="488533.SAMN04487960_10350"/>
<evidence type="ECO:0000256" key="5">
    <source>
        <dbReference type="ARBA" id="ARBA00022840"/>
    </source>
</evidence>
<evidence type="ECO:0000256" key="3">
    <source>
        <dbReference type="ARBA" id="ARBA00022723"/>
    </source>
</evidence>
<name>A0A1H2UAE3_9GAMM</name>
<evidence type="ECO:0000256" key="6">
    <source>
        <dbReference type="ARBA" id="ARBA00023004"/>
    </source>
</evidence>
<dbReference type="GO" id="GO:0005524">
    <property type="term" value="F:ATP binding"/>
    <property type="evidence" value="ECO:0007669"/>
    <property type="project" value="UniProtKB-UniRule"/>
</dbReference>
<dbReference type="PROSITE" id="PS01215">
    <property type="entry name" value="MRP"/>
    <property type="match status" value="1"/>
</dbReference>
<reference evidence="11 12" key="1">
    <citation type="submission" date="2016-10" db="EMBL/GenBank/DDBJ databases">
        <authorList>
            <person name="de Groot N.N."/>
        </authorList>
    </citation>
    <scope>NUCLEOTIDE SEQUENCE [LARGE SCALE GENOMIC DNA]</scope>
    <source>
        <strain evidence="11 12">CGMCC 1.7059</strain>
    </source>
</reference>
<comment type="subunit">
    <text evidence="9">Homodimer.</text>
</comment>
<dbReference type="GO" id="GO:0140663">
    <property type="term" value="F:ATP-dependent FeS chaperone activity"/>
    <property type="evidence" value="ECO:0007669"/>
    <property type="project" value="InterPro"/>
</dbReference>
<dbReference type="Proteomes" id="UP000199675">
    <property type="component" value="Unassembled WGS sequence"/>
</dbReference>
<dbReference type="InterPro" id="IPR034904">
    <property type="entry name" value="FSCA_dom_sf"/>
</dbReference>